<dbReference type="Pfam" id="PF00589">
    <property type="entry name" value="Phage_integrase"/>
    <property type="match status" value="1"/>
</dbReference>
<dbReference type="EMBL" id="CP003788">
    <property type="protein sequence ID" value="AFR09263.1"/>
    <property type="molecule type" value="Genomic_DNA"/>
</dbReference>
<feature type="domain" description="Tyr recombinase" evidence="6">
    <location>
        <begin position="112"/>
        <end position="292"/>
    </location>
</feature>
<protein>
    <submittedName>
        <fullName evidence="8">Phage integrase family protein</fullName>
    </submittedName>
</protein>
<dbReference type="Pfam" id="PF02899">
    <property type="entry name" value="Phage_int_SAM_1"/>
    <property type="match status" value="1"/>
</dbReference>
<dbReference type="HOGENOM" id="CLU_027562_9_2_11"/>
<keyword evidence="2" id="KW-0229">DNA integration</keyword>
<dbReference type="PANTHER" id="PTHR30349:SF41">
    <property type="entry name" value="INTEGRASE_RECOMBINASE PROTEIN MJ0367-RELATED"/>
    <property type="match status" value="1"/>
</dbReference>
<proteinExistence type="inferred from homology"/>
<dbReference type="InterPro" id="IPR044068">
    <property type="entry name" value="CB"/>
</dbReference>
<dbReference type="STRING" id="1205910.B005_0457"/>
<dbReference type="InterPro" id="IPR050090">
    <property type="entry name" value="Tyrosine_recombinase_XerCD"/>
</dbReference>
<dbReference type="GO" id="GO:0015074">
    <property type="term" value="P:DNA integration"/>
    <property type="evidence" value="ECO:0007669"/>
    <property type="project" value="UniProtKB-KW"/>
</dbReference>
<dbReference type="InterPro" id="IPR013762">
    <property type="entry name" value="Integrase-like_cat_sf"/>
</dbReference>
<dbReference type="PROSITE" id="PS51898">
    <property type="entry name" value="TYR_RECOMBINASE"/>
    <property type="match status" value="1"/>
</dbReference>
<dbReference type="Gene3D" id="1.10.443.10">
    <property type="entry name" value="Intergrase catalytic core"/>
    <property type="match status" value="1"/>
</dbReference>
<evidence type="ECO:0000256" key="4">
    <source>
        <dbReference type="ARBA" id="ARBA00023172"/>
    </source>
</evidence>
<dbReference type="InterPro" id="IPR004107">
    <property type="entry name" value="Integrase_SAM-like_N"/>
</dbReference>
<dbReference type="SUPFAM" id="SSF56349">
    <property type="entry name" value="DNA breaking-rejoining enzymes"/>
    <property type="match status" value="1"/>
</dbReference>
<evidence type="ECO:0000313" key="8">
    <source>
        <dbReference type="EMBL" id="AFR09263.1"/>
    </source>
</evidence>
<comment type="similarity">
    <text evidence="1">Belongs to the 'phage' integrase family.</text>
</comment>
<reference evidence="8 9" key="1">
    <citation type="journal article" date="2012" name="J. Bacteriol.">
        <title>Whole-Genome Sequence of Nocardiopsis alba Strain ATCC BAA-2165, Associated with Honeybees.</title>
        <authorList>
            <person name="Qiao J."/>
            <person name="Chen L."/>
            <person name="Li Y."/>
            <person name="Wang J."/>
            <person name="Zhang W."/>
            <person name="Chen S."/>
        </authorList>
    </citation>
    <scope>NUCLEOTIDE SEQUENCE [LARGE SCALE GENOMIC DNA]</scope>
    <source>
        <strain evidence="9">ATCC BAA-2165 / BE74</strain>
    </source>
</reference>
<keyword evidence="4" id="KW-0233">DNA recombination</keyword>
<gene>
    <name evidence="8" type="ordered locus">B005_0457</name>
</gene>
<evidence type="ECO:0000256" key="1">
    <source>
        <dbReference type="ARBA" id="ARBA00008857"/>
    </source>
</evidence>
<sequence length="302" mass="33924">MERSNPVNLSKLVDEYLAELTSEGRSKHTVATYRQTLRHFTAWSGADTNPADVTRRDIKAFLAHRREEAGDSPASLSSRHSALSVFWEWLVTEEEVSENVVKKVTRPKAPVKPVPLVTPEQMRSLLELEGTTPFLTYRNRAILLVMWDTGVRVGELCSLTLENIDLDRMTLTVNGKTGVRTVPFGKATGVALRRYLRRREYHPGKGRPFLWIGNRGGLSESMVQKTFSDYGKRVGLAKFHPHMTRHSFVHNMLEAGATITDVVCIGGWENATQVITRYGLAGRQERAFAAHRRLSPGDRLAG</sequence>
<dbReference type="AlphaFoldDB" id="J7L6J2"/>
<dbReference type="InterPro" id="IPR011010">
    <property type="entry name" value="DNA_brk_join_enz"/>
</dbReference>
<accession>J7L6J2</accession>
<evidence type="ECO:0000259" key="6">
    <source>
        <dbReference type="PROSITE" id="PS51898"/>
    </source>
</evidence>
<dbReference type="GO" id="GO:0006310">
    <property type="term" value="P:DNA recombination"/>
    <property type="evidence" value="ECO:0007669"/>
    <property type="project" value="UniProtKB-KW"/>
</dbReference>
<dbReference type="eggNOG" id="COG4974">
    <property type="taxonomic scope" value="Bacteria"/>
</dbReference>
<reference evidence="9" key="2">
    <citation type="submission" date="2012-08" db="EMBL/GenBank/DDBJ databases">
        <title>Whole-genome sequence of Nocardiopsis alba strain ATCC BAA-2165 associated with honeybees.</title>
        <authorList>
            <person name="Qiao J."/>
            <person name="Chen L."/>
            <person name="Li Y."/>
            <person name="Wang J."/>
            <person name="Zhang W."/>
            <person name="Chen S."/>
        </authorList>
    </citation>
    <scope>NUCLEOTIDE SEQUENCE [LARGE SCALE GENOMIC DNA]</scope>
    <source>
        <strain evidence="9">ATCC BAA-2165 / BE74</strain>
    </source>
</reference>
<evidence type="ECO:0000313" key="9">
    <source>
        <dbReference type="Proteomes" id="UP000003779"/>
    </source>
</evidence>
<dbReference type="KEGG" id="nal:B005_0457"/>
<dbReference type="Proteomes" id="UP000003779">
    <property type="component" value="Chromosome"/>
</dbReference>
<evidence type="ECO:0000256" key="5">
    <source>
        <dbReference type="PROSITE-ProRule" id="PRU01248"/>
    </source>
</evidence>
<dbReference type="Gene3D" id="1.10.150.130">
    <property type="match status" value="1"/>
</dbReference>
<evidence type="ECO:0000256" key="2">
    <source>
        <dbReference type="ARBA" id="ARBA00022908"/>
    </source>
</evidence>
<dbReference type="CDD" id="cd00397">
    <property type="entry name" value="DNA_BRE_C"/>
    <property type="match status" value="1"/>
</dbReference>
<dbReference type="InterPro" id="IPR010998">
    <property type="entry name" value="Integrase_recombinase_N"/>
</dbReference>
<dbReference type="InterPro" id="IPR002104">
    <property type="entry name" value="Integrase_catalytic"/>
</dbReference>
<evidence type="ECO:0000259" key="7">
    <source>
        <dbReference type="PROSITE" id="PS51900"/>
    </source>
</evidence>
<feature type="domain" description="Core-binding (CB)" evidence="7">
    <location>
        <begin position="7"/>
        <end position="91"/>
    </location>
</feature>
<dbReference type="GO" id="GO:0003677">
    <property type="term" value="F:DNA binding"/>
    <property type="evidence" value="ECO:0007669"/>
    <property type="project" value="UniProtKB-UniRule"/>
</dbReference>
<keyword evidence="3 5" id="KW-0238">DNA-binding</keyword>
<name>J7L6J2_NOCAA</name>
<organism evidence="8 9">
    <name type="scientific">Nocardiopsis alba (strain ATCC BAA-2165 / BE74)</name>
    <dbReference type="NCBI Taxonomy" id="1205910"/>
    <lineage>
        <taxon>Bacteria</taxon>
        <taxon>Bacillati</taxon>
        <taxon>Actinomycetota</taxon>
        <taxon>Actinomycetes</taxon>
        <taxon>Streptosporangiales</taxon>
        <taxon>Nocardiopsidaceae</taxon>
        <taxon>Nocardiopsis</taxon>
    </lineage>
</organism>
<evidence type="ECO:0000256" key="3">
    <source>
        <dbReference type="ARBA" id="ARBA00023125"/>
    </source>
</evidence>
<dbReference type="PANTHER" id="PTHR30349">
    <property type="entry name" value="PHAGE INTEGRASE-RELATED"/>
    <property type="match status" value="1"/>
</dbReference>
<dbReference type="PROSITE" id="PS51900">
    <property type="entry name" value="CB"/>
    <property type="match status" value="1"/>
</dbReference>